<proteinExistence type="inferred from homology"/>
<keyword evidence="3" id="KW-0963">Cytoplasm</keyword>
<dbReference type="Proteomes" id="UP000887572">
    <property type="component" value="Unplaced"/>
</dbReference>
<dbReference type="GO" id="GO:0005737">
    <property type="term" value="C:cytoplasm"/>
    <property type="evidence" value="ECO:0007669"/>
    <property type="project" value="UniProtKB-SubCell"/>
</dbReference>
<evidence type="ECO:0000256" key="1">
    <source>
        <dbReference type="ARBA" id="ARBA00004496"/>
    </source>
</evidence>
<dbReference type="Pfam" id="PF00022">
    <property type="entry name" value="Actin"/>
    <property type="match status" value="1"/>
</dbReference>
<dbReference type="InterPro" id="IPR004000">
    <property type="entry name" value="Actin"/>
</dbReference>
<dbReference type="Pfam" id="PF10232">
    <property type="entry name" value="Med8"/>
    <property type="match status" value="1"/>
</dbReference>
<name>A0A914HAB5_GLORO</name>
<evidence type="ECO:0000313" key="9">
    <source>
        <dbReference type="WBParaSite" id="Gr19_v10_g1524.t1"/>
    </source>
</evidence>
<dbReference type="WBParaSite" id="Gr19_v10_g1524.t1">
    <property type="protein sequence ID" value="Gr19_v10_g1524.t1"/>
    <property type="gene ID" value="Gr19_v10_g1524"/>
</dbReference>
<dbReference type="GO" id="GO:0003779">
    <property type="term" value="F:actin binding"/>
    <property type="evidence" value="ECO:0007669"/>
    <property type="project" value="UniProtKB-KW"/>
</dbReference>
<reference evidence="9" key="1">
    <citation type="submission" date="2022-11" db="UniProtKB">
        <authorList>
            <consortium name="WormBaseParasite"/>
        </authorList>
    </citation>
    <scope>IDENTIFICATION</scope>
</reference>
<evidence type="ECO:0000256" key="2">
    <source>
        <dbReference type="ARBA" id="ARBA00006752"/>
    </source>
</evidence>
<dbReference type="InterPro" id="IPR019364">
    <property type="entry name" value="Mediatior_Med8_fun/met"/>
</dbReference>
<sequence>MDQQDIANLRIRTLMEEIEGKLLQIRETIHDLLMSLELQEHVQWADMVQKFCSLSGMFASLQQIMRKPDHNNMDDNVKLMKMTQFVPKNVSLELDANLTNFTDGRLPNFGHNIVPILLRTKLKPEVEEDELNIERERSKGDIPKQIKTLNSHIDMLCGKLADFTKLNVMDRLEAPSYSEEETTRLVKAICLGNGINPKAHSRNSQHQTRSRGGSPFVFQHLRELMHTNLPAVVIDCGTGYTKLVKDANILKNVGGKIPDLDFFIGDEALSPSAANYFVKYPIRHGIVDDWDLMERFWEQCIFKYLRAEPEDHYFLLTEPPLNTPENREFTAEIMFESFNVPGLYIAVQALLALAASWHSQDKNQRSTTGLVVDSGDGVTHCIPVCEGYVIGSCIKHIPIAGRDITYFLQQMLRDRELNVPSEQSYEVAKAIKEQFCYVCPDIHKEFVKYDTEVEKWFNKVYNGENSITKKPFAVDVGYERFMGPEIFFHPEFVNPDHKMSISDVVDQAIQQCPIDVRRDLYENIVLSGGSTMFKDFPRRLQRDIKRLSEQRLAQSEHLSGGKLKPKKIDVNVISHKMQRYAVWFGGSMLSSTAEFYQVAHTKAEYMEKGASCVRYNAIFGALT</sequence>
<dbReference type="PRINTS" id="PR00190">
    <property type="entry name" value="ACTIN"/>
</dbReference>
<comment type="subcellular location">
    <subcellularLocation>
        <location evidence="1">Cytoplasm</location>
    </subcellularLocation>
</comment>
<dbReference type="PROSITE" id="PS01132">
    <property type="entry name" value="ACTINS_ACT_LIKE"/>
    <property type="match status" value="1"/>
</dbReference>
<keyword evidence="8" id="KW-1185">Reference proteome</keyword>
<evidence type="ECO:0000256" key="5">
    <source>
        <dbReference type="ARBA" id="ARBA00022840"/>
    </source>
</evidence>
<dbReference type="GO" id="GO:0016592">
    <property type="term" value="C:mediator complex"/>
    <property type="evidence" value="ECO:0007669"/>
    <property type="project" value="InterPro"/>
</dbReference>
<evidence type="ECO:0000313" key="8">
    <source>
        <dbReference type="Proteomes" id="UP000887572"/>
    </source>
</evidence>
<dbReference type="FunFam" id="3.90.640.10:FF:000006">
    <property type="entry name" value="Actin-related protein 3 (ARP3)"/>
    <property type="match status" value="1"/>
</dbReference>
<organism evidence="8 9">
    <name type="scientific">Globodera rostochiensis</name>
    <name type="common">Golden nematode worm</name>
    <name type="synonym">Heterodera rostochiensis</name>
    <dbReference type="NCBI Taxonomy" id="31243"/>
    <lineage>
        <taxon>Eukaryota</taxon>
        <taxon>Metazoa</taxon>
        <taxon>Ecdysozoa</taxon>
        <taxon>Nematoda</taxon>
        <taxon>Chromadorea</taxon>
        <taxon>Rhabditida</taxon>
        <taxon>Tylenchina</taxon>
        <taxon>Tylenchomorpha</taxon>
        <taxon>Tylenchoidea</taxon>
        <taxon>Heteroderidae</taxon>
        <taxon>Heteroderinae</taxon>
        <taxon>Globodera</taxon>
    </lineage>
</organism>
<dbReference type="SMART" id="SM00268">
    <property type="entry name" value="ACTIN"/>
    <property type="match status" value="1"/>
</dbReference>
<dbReference type="InterPro" id="IPR043129">
    <property type="entry name" value="ATPase_NBD"/>
</dbReference>
<keyword evidence="4" id="KW-0547">Nucleotide-binding</keyword>
<protein>
    <submittedName>
        <fullName evidence="9">Actin-related protein 3</fullName>
    </submittedName>
</protein>
<dbReference type="GO" id="GO:0005524">
    <property type="term" value="F:ATP binding"/>
    <property type="evidence" value="ECO:0007669"/>
    <property type="project" value="UniProtKB-KW"/>
</dbReference>
<dbReference type="GO" id="GO:0006357">
    <property type="term" value="P:regulation of transcription by RNA polymerase II"/>
    <property type="evidence" value="ECO:0007669"/>
    <property type="project" value="InterPro"/>
</dbReference>
<dbReference type="Gene3D" id="3.90.640.10">
    <property type="entry name" value="Actin, Chain A, domain 4"/>
    <property type="match status" value="1"/>
</dbReference>
<dbReference type="InterPro" id="IPR020902">
    <property type="entry name" value="Actin/actin-like_CS"/>
</dbReference>
<dbReference type="FunFam" id="3.30.420.40:FF:000050">
    <property type="entry name" value="Actin, alpha skeletal muscle"/>
    <property type="match status" value="1"/>
</dbReference>
<dbReference type="CDD" id="cd10221">
    <property type="entry name" value="ASKHA_NBD_Arp3-like"/>
    <property type="match status" value="1"/>
</dbReference>
<evidence type="ECO:0000256" key="7">
    <source>
        <dbReference type="RuleBase" id="RU000487"/>
    </source>
</evidence>
<keyword evidence="5" id="KW-0067">ATP-binding</keyword>
<dbReference type="GO" id="GO:0031252">
    <property type="term" value="C:cell leading edge"/>
    <property type="evidence" value="ECO:0007669"/>
    <property type="project" value="UniProtKB-ARBA"/>
</dbReference>
<dbReference type="GO" id="GO:0003712">
    <property type="term" value="F:transcription coregulator activity"/>
    <property type="evidence" value="ECO:0007669"/>
    <property type="project" value="InterPro"/>
</dbReference>
<dbReference type="AlphaFoldDB" id="A0A914HAB5"/>
<evidence type="ECO:0000256" key="3">
    <source>
        <dbReference type="ARBA" id="ARBA00022490"/>
    </source>
</evidence>
<evidence type="ECO:0000256" key="4">
    <source>
        <dbReference type="ARBA" id="ARBA00022741"/>
    </source>
</evidence>
<comment type="similarity">
    <text evidence="2 7">Belongs to the actin family.</text>
</comment>
<dbReference type="SUPFAM" id="SSF53067">
    <property type="entry name" value="Actin-like ATPase domain"/>
    <property type="match status" value="2"/>
</dbReference>
<evidence type="ECO:0000256" key="6">
    <source>
        <dbReference type="ARBA" id="ARBA00023203"/>
    </source>
</evidence>
<dbReference type="Gene3D" id="3.30.420.40">
    <property type="match status" value="2"/>
</dbReference>
<accession>A0A914HAB5</accession>
<keyword evidence="6" id="KW-0009">Actin-binding</keyword>
<dbReference type="PANTHER" id="PTHR11937">
    <property type="entry name" value="ACTIN"/>
    <property type="match status" value="1"/>
</dbReference>